<comment type="caution">
    <text evidence="1">The sequence shown here is derived from an EMBL/GenBank/DDBJ whole genome shotgun (WGS) entry which is preliminary data.</text>
</comment>
<proteinExistence type="predicted"/>
<sequence>MSCNSLTFCYRNIEAWESLGLVKAYRIFRGEGLWLCYRIALRALPRVIISVPWGAVAYQQTVFEIPGLSHDAHLLASSRLFGMPGLWKERALARSS</sequence>
<organism evidence="1 2">
    <name type="scientific">Eumeta variegata</name>
    <name type="common">Bagworm moth</name>
    <name type="synonym">Eumeta japonica</name>
    <dbReference type="NCBI Taxonomy" id="151549"/>
    <lineage>
        <taxon>Eukaryota</taxon>
        <taxon>Metazoa</taxon>
        <taxon>Ecdysozoa</taxon>
        <taxon>Arthropoda</taxon>
        <taxon>Hexapoda</taxon>
        <taxon>Insecta</taxon>
        <taxon>Pterygota</taxon>
        <taxon>Neoptera</taxon>
        <taxon>Endopterygota</taxon>
        <taxon>Lepidoptera</taxon>
        <taxon>Glossata</taxon>
        <taxon>Ditrysia</taxon>
        <taxon>Tineoidea</taxon>
        <taxon>Psychidae</taxon>
        <taxon>Oiketicinae</taxon>
        <taxon>Eumeta</taxon>
    </lineage>
</organism>
<protein>
    <submittedName>
        <fullName evidence="1">Uncharacterized protein</fullName>
    </submittedName>
</protein>
<evidence type="ECO:0000313" key="1">
    <source>
        <dbReference type="EMBL" id="GBP07878.1"/>
    </source>
</evidence>
<gene>
    <name evidence="1" type="ORF">EVAR_72453_1</name>
</gene>
<dbReference type="EMBL" id="BGZK01008307">
    <property type="protein sequence ID" value="GBP07878.1"/>
    <property type="molecule type" value="Genomic_DNA"/>
</dbReference>
<evidence type="ECO:0000313" key="2">
    <source>
        <dbReference type="Proteomes" id="UP000299102"/>
    </source>
</evidence>
<accession>A0A4C1T354</accession>
<reference evidence="1 2" key="1">
    <citation type="journal article" date="2019" name="Commun. Biol.">
        <title>The bagworm genome reveals a unique fibroin gene that provides high tensile strength.</title>
        <authorList>
            <person name="Kono N."/>
            <person name="Nakamura H."/>
            <person name="Ohtoshi R."/>
            <person name="Tomita M."/>
            <person name="Numata K."/>
            <person name="Arakawa K."/>
        </authorList>
    </citation>
    <scope>NUCLEOTIDE SEQUENCE [LARGE SCALE GENOMIC DNA]</scope>
</reference>
<keyword evidence="2" id="KW-1185">Reference proteome</keyword>
<name>A0A4C1T354_EUMVA</name>
<dbReference type="Proteomes" id="UP000299102">
    <property type="component" value="Unassembled WGS sequence"/>
</dbReference>
<dbReference type="AlphaFoldDB" id="A0A4C1T354"/>